<organism evidence="1">
    <name type="scientific">Myoviridae sp. ctPkm1</name>
    <dbReference type="NCBI Taxonomy" id="2825099"/>
    <lineage>
        <taxon>Viruses</taxon>
        <taxon>Duplodnaviria</taxon>
        <taxon>Heunggongvirae</taxon>
        <taxon>Uroviricota</taxon>
        <taxon>Caudoviricetes</taxon>
    </lineage>
</organism>
<evidence type="ECO:0000313" key="1">
    <source>
        <dbReference type="EMBL" id="DAF87161.1"/>
    </source>
</evidence>
<accession>A0A8S5TY84</accession>
<proteinExistence type="predicted"/>
<reference evidence="1" key="1">
    <citation type="journal article" date="2021" name="Proc. Natl. Acad. Sci. U.S.A.">
        <title>A Catalog of Tens of Thousands of Viruses from Human Metagenomes Reveals Hidden Associations with Chronic Diseases.</title>
        <authorList>
            <person name="Tisza M.J."/>
            <person name="Buck C.B."/>
        </authorList>
    </citation>
    <scope>NUCLEOTIDE SEQUENCE</scope>
    <source>
        <strain evidence="1">CtPkm1</strain>
    </source>
</reference>
<name>A0A8S5TY84_9CAUD</name>
<sequence>MANRGKSERSRREQRREEKPVILIICEGETEELYFADVKRRLRANWIEVRNPHRCDPKGLVSAARRERRALTKKGLRVEPWVVFDAESSEVQDSRGYEEAIAHALKENIGVANSSPCFEYWVLLHYAPGIMVGEPKDAERELKKPGRIPGFKKPDLPHDALWTAYLSGEPSQAARSRREAIVSNGEKPRLGRPVTYVDALVDKLASIGGMR</sequence>
<dbReference type="InterPro" id="IPR025591">
    <property type="entry name" value="RloB"/>
</dbReference>
<protein>
    <submittedName>
        <fullName evidence="1">RloB-like protein</fullName>
    </submittedName>
</protein>
<dbReference type="EMBL" id="BK015960">
    <property type="protein sequence ID" value="DAF87161.1"/>
    <property type="molecule type" value="Genomic_DNA"/>
</dbReference>
<dbReference type="Pfam" id="PF13707">
    <property type="entry name" value="RloB"/>
    <property type="match status" value="1"/>
</dbReference>